<dbReference type="CDD" id="cd08977">
    <property type="entry name" value="SusD"/>
    <property type="match status" value="1"/>
</dbReference>
<evidence type="ECO:0000256" key="3">
    <source>
        <dbReference type="ARBA" id="ARBA00022729"/>
    </source>
</evidence>
<evidence type="ECO:0000313" key="8">
    <source>
        <dbReference type="EMBL" id="SHG58557.1"/>
    </source>
</evidence>
<organism evidence="8 9">
    <name type="scientific">Fodinibius roseus</name>
    <dbReference type="NCBI Taxonomy" id="1194090"/>
    <lineage>
        <taxon>Bacteria</taxon>
        <taxon>Pseudomonadati</taxon>
        <taxon>Balneolota</taxon>
        <taxon>Balneolia</taxon>
        <taxon>Balneolales</taxon>
        <taxon>Balneolaceae</taxon>
        <taxon>Fodinibius</taxon>
    </lineage>
</organism>
<dbReference type="Proteomes" id="UP000184041">
    <property type="component" value="Unassembled WGS sequence"/>
</dbReference>
<evidence type="ECO:0000256" key="5">
    <source>
        <dbReference type="ARBA" id="ARBA00023237"/>
    </source>
</evidence>
<keyword evidence="4" id="KW-0472">Membrane</keyword>
<comment type="subcellular location">
    <subcellularLocation>
        <location evidence="1">Cell outer membrane</location>
    </subcellularLocation>
</comment>
<evidence type="ECO:0000256" key="1">
    <source>
        <dbReference type="ARBA" id="ARBA00004442"/>
    </source>
</evidence>
<sequence>MLYLKKILLVLIGFLTFIGCEEILNQEPSDSFSEENIWGDIDLVRNYVWDNYNALGSWGVKENGRATPQALTDDAYNIFDQDTWVVVTGSMSPDAMGAFFQKWSTNYRYIRNVNIFLNNIGDVEADQAVKDRLTGEMKYIRAWDYAELLSFFGGVPIIEEVFELNSEFNVERDSYQDGIAFVVNELDEAAALLPETVPSNEWGRVTKGAALSLKSRVLLHAASILHDPSTEPSGPLYDYDKSNKWQEAADAAKEVIDMGLYSLVEVENWQDYQEMFLHNTPEIIFAHPNHSQFRPNVTQNIDLINTPNGYNGWSGNVPVQDLIDDFQMEDGQSIEESDLYDPSPENIYKNRELRFYADIVYQGAQYRGRETQFYEPGGLDSRDGPQAWNYSRTAYTMRKYMDEDVEFTSTQSTTPYIYFRLAELYLNYAEAQYHVGNEEEARRYVNMIRNRVNLPDIQSSGEELLDDIKHERRIELVFEGWHRYDDLRRWMMGEELGEDIYGMSWRKVNEQGEPTVDGELTYELVLAQEREFRPRNYYVPIPRDEIDATGLQQNWNY</sequence>
<dbReference type="EMBL" id="FQUS01000036">
    <property type="protein sequence ID" value="SHG58557.1"/>
    <property type="molecule type" value="Genomic_DNA"/>
</dbReference>
<dbReference type="Gene3D" id="1.25.40.390">
    <property type="match status" value="1"/>
</dbReference>
<dbReference type="RefSeq" id="WP_073068396.1">
    <property type="nucleotide sequence ID" value="NZ_FQUS01000036.1"/>
</dbReference>
<evidence type="ECO:0000256" key="4">
    <source>
        <dbReference type="ARBA" id="ARBA00023136"/>
    </source>
</evidence>
<feature type="domain" description="SusD-like N-terminal" evidence="7">
    <location>
        <begin position="97"/>
        <end position="219"/>
    </location>
</feature>
<evidence type="ECO:0000259" key="7">
    <source>
        <dbReference type="Pfam" id="PF14322"/>
    </source>
</evidence>
<dbReference type="AlphaFoldDB" id="A0A1M5L0L8"/>
<keyword evidence="3" id="KW-0732">Signal</keyword>
<accession>A0A1M5L0L8</accession>
<dbReference type="Pfam" id="PF07980">
    <property type="entry name" value="SusD_RagB"/>
    <property type="match status" value="1"/>
</dbReference>
<comment type="similarity">
    <text evidence="2">Belongs to the SusD family.</text>
</comment>
<dbReference type="PROSITE" id="PS51257">
    <property type="entry name" value="PROKAR_LIPOPROTEIN"/>
    <property type="match status" value="1"/>
</dbReference>
<evidence type="ECO:0000313" key="9">
    <source>
        <dbReference type="Proteomes" id="UP000184041"/>
    </source>
</evidence>
<evidence type="ECO:0000256" key="2">
    <source>
        <dbReference type="ARBA" id="ARBA00006275"/>
    </source>
</evidence>
<feature type="domain" description="RagB/SusD" evidence="6">
    <location>
        <begin position="282"/>
        <end position="557"/>
    </location>
</feature>
<gene>
    <name evidence="8" type="ORF">SAMN05443144_13615</name>
</gene>
<reference evidence="8 9" key="1">
    <citation type="submission" date="2016-11" db="EMBL/GenBank/DDBJ databases">
        <authorList>
            <person name="Jaros S."/>
            <person name="Januszkiewicz K."/>
            <person name="Wedrychowicz H."/>
        </authorList>
    </citation>
    <scope>NUCLEOTIDE SEQUENCE [LARGE SCALE GENOMIC DNA]</scope>
    <source>
        <strain evidence="8 9">DSM 21986</strain>
    </source>
</reference>
<name>A0A1M5L0L8_9BACT</name>
<dbReference type="STRING" id="1194090.SAMN05443144_13615"/>
<keyword evidence="9" id="KW-1185">Reference proteome</keyword>
<dbReference type="InterPro" id="IPR033985">
    <property type="entry name" value="SusD-like_N"/>
</dbReference>
<dbReference type="OrthoDB" id="5694214at2"/>
<keyword evidence="5" id="KW-0998">Cell outer membrane</keyword>
<dbReference type="GO" id="GO:0009279">
    <property type="term" value="C:cell outer membrane"/>
    <property type="evidence" value="ECO:0007669"/>
    <property type="project" value="UniProtKB-SubCell"/>
</dbReference>
<dbReference type="Pfam" id="PF14322">
    <property type="entry name" value="SusD-like_3"/>
    <property type="match status" value="1"/>
</dbReference>
<protein>
    <submittedName>
        <fullName evidence="8">Starch-binding associating with outer membrane</fullName>
    </submittedName>
</protein>
<dbReference type="SUPFAM" id="SSF48452">
    <property type="entry name" value="TPR-like"/>
    <property type="match status" value="1"/>
</dbReference>
<evidence type="ECO:0000259" key="6">
    <source>
        <dbReference type="Pfam" id="PF07980"/>
    </source>
</evidence>
<dbReference type="InterPro" id="IPR012944">
    <property type="entry name" value="SusD_RagB_dom"/>
</dbReference>
<dbReference type="InterPro" id="IPR011990">
    <property type="entry name" value="TPR-like_helical_dom_sf"/>
</dbReference>
<proteinExistence type="inferred from homology"/>